<evidence type="ECO:0000313" key="2">
    <source>
        <dbReference type="Proteomes" id="UP000267096"/>
    </source>
</evidence>
<organism evidence="1 2">
    <name type="scientific">Anisakis simplex</name>
    <name type="common">Herring worm</name>
    <dbReference type="NCBI Taxonomy" id="6269"/>
    <lineage>
        <taxon>Eukaryota</taxon>
        <taxon>Metazoa</taxon>
        <taxon>Ecdysozoa</taxon>
        <taxon>Nematoda</taxon>
        <taxon>Chromadorea</taxon>
        <taxon>Rhabditida</taxon>
        <taxon>Spirurina</taxon>
        <taxon>Ascaridomorpha</taxon>
        <taxon>Ascaridoidea</taxon>
        <taxon>Anisakidae</taxon>
        <taxon>Anisakis</taxon>
        <taxon>Anisakis simplex complex</taxon>
    </lineage>
</organism>
<reference evidence="1 2" key="1">
    <citation type="submission" date="2018-11" db="EMBL/GenBank/DDBJ databases">
        <authorList>
            <consortium name="Pathogen Informatics"/>
        </authorList>
    </citation>
    <scope>NUCLEOTIDE SEQUENCE [LARGE SCALE GENOMIC DNA]</scope>
</reference>
<protein>
    <submittedName>
        <fullName evidence="1">Uncharacterized protein</fullName>
    </submittedName>
</protein>
<name>A0A3P6QKP4_ANISI</name>
<proteinExistence type="predicted"/>
<keyword evidence="2" id="KW-1185">Reference proteome</keyword>
<evidence type="ECO:0000313" key="1">
    <source>
        <dbReference type="EMBL" id="VDK32481.1"/>
    </source>
</evidence>
<dbReference type="Proteomes" id="UP000267096">
    <property type="component" value="Unassembled WGS sequence"/>
</dbReference>
<gene>
    <name evidence="1" type="ORF">ASIM_LOCUS8515</name>
</gene>
<dbReference type="AlphaFoldDB" id="A0A3P6QKP4"/>
<dbReference type="EMBL" id="UYRR01023330">
    <property type="protein sequence ID" value="VDK32481.1"/>
    <property type="molecule type" value="Genomic_DNA"/>
</dbReference>
<sequence>MDDYNQGLLADARVCGVWAELVVRPQSVVGDGDGIVTMRHWTQALAQATPTRRVRCTRARRQPVVERIQ</sequence>
<accession>A0A3P6QKP4</accession>